<gene>
    <name evidence="1" type="ORF">CGL2_11364050</name>
</gene>
<dbReference type="AlphaFoldDB" id="B6AKT4"/>
<name>B6AKT4_9BACT</name>
<dbReference type="EMBL" id="DS995259">
    <property type="protein sequence ID" value="EDZ40188.1"/>
    <property type="molecule type" value="Genomic_DNA"/>
</dbReference>
<sequence length="81" mass="9392">MGCEMRKLKEGEIREEDIPLPVGLRIVARKLGVAYETVRFRIKNRQWHKLPPLFRTGPGGDWKCDPRDLDEFVRKMRGGAA</sequence>
<proteinExistence type="predicted"/>
<evidence type="ECO:0000313" key="1">
    <source>
        <dbReference type="EMBL" id="EDZ40188.1"/>
    </source>
</evidence>
<reference evidence="1" key="2">
    <citation type="journal article" date="2008" name="PLoS Biol.">
        <title>Population genomic analysis of strain variation in Leptospirillum group II bacteria involved in acid mine drainage formation.</title>
        <authorList>
            <person name="Simmons S.L."/>
            <person name="Dibartolo G."/>
            <person name="Denef V.J."/>
            <person name="Goltsman D.S."/>
            <person name="Thelen M.P."/>
            <person name="Banfield J.F."/>
        </authorList>
    </citation>
    <scope>NUCLEOTIDE SEQUENCE [LARGE SCALE GENOMIC DNA]</scope>
</reference>
<protein>
    <submittedName>
        <fullName evidence="1">Uncharacterized protein</fullName>
    </submittedName>
</protein>
<accession>B6AKT4</accession>
<organism evidence="1">
    <name type="scientific">Leptospirillum sp. Group II '5-way CG'</name>
    <dbReference type="NCBI Taxonomy" id="419541"/>
    <lineage>
        <taxon>Bacteria</taxon>
        <taxon>Pseudomonadati</taxon>
        <taxon>Nitrospirota</taxon>
        <taxon>Nitrospiria</taxon>
        <taxon>Nitrospirales</taxon>
        <taxon>Nitrospiraceae</taxon>
        <taxon>Leptospirillum</taxon>
    </lineage>
</organism>
<reference evidence="1" key="1">
    <citation type="journal article" date="2004" name="Nature">
        <title>Community structure and metabolism through reconstruction of microbial genomes from the environment.</title>
        <authorList>
            <person name="Tyson G.W."/>
            <person name="Chapman J."/>
            <person name="Hugenholtz P."/>
            <person name="Allen E.E."/>
            <person name="Ram R.J."/>
            <person name="Richardson P.M."/>
            <person name="Solovyev V.V."/>
            <person name="Rubin E.M."/>
            <person name="Rokhsar D.S."/>
            <person name="Banfield J.F."/>
        </authorList>
    </citation>
    <scope>NUCLEOTIDE SEQUENCE [LARGE SCALE GENOMIC DNA]</scope>
</reference>